<proteinExistence type="predicted"/>
<accession>A0A369WE69</accession>
<dbReference type="RefSeq" id="WP_114695783.1">
    <property type="nucleotide sequence ID" value="NZ_QQOH01000003.1"/>
</dbReference>
<dbReference type="InterPro" id="IPR035437">
    <property type="entry name" value="SNase_OB-fold_sf"/>
</dbReference>
<dbReference type="SUPFAM" id="SSF50199">
    <property type="entry name" value="Staphylococcal nuclease"/>
    <property type="match status" value="1"/>
</dbReference>
<name>A0A369WE69_9GAMM</name>
<gene>
    <name evidence="1" type="ORF">DV711_11125</name>
</gene>
<dbReference type="OrthoDB" id="6204818at2"/>
<evidence type="ECO:0000313" key="2">
    <source>
        <dbReference type="Proteomes" id="UP000253769"/>
    </source>
</evidence>
<comment type="caution">
    <text evidence="1">The sequence shown here is derived from an EMBL/GenBank/DDBJ whole genome shotgun (WGS) entry which is preliminary data.</text>
</comment>
<dbReference type="EMBL" id="QQOH01000003">
    <property type="protein sequence ID" value="RDE19439.1"/>
    <property type="molecule type" value="Genomic_DNA"/>
</dbReference>
<keyword evidence="2" id="KW-1185">Reference proteome</keyword>
<dbReference type="AlphaFoldDB" id="A0A369WE69"/>
<evidence type="ECO:0000313" key="1">
    <source>
        <dbReference type="EMBL" id="RDE19439.1"/>
    </source>
</evidence>
<protein>
    <submittedName>
        <fullName evidence="1">Nuclease</fullName>
    </submittedName>
</protein>
<dbReference type="Proteomes" id="UP000253769">
    <property type="component" value="Unassembled WGS sequence"/>
</dbReference>
<dbReference type="Gene3D" id="2.40.50.90">
    <property type="match status" value="1"/>
</dbReference>
<organism evidence="1 2">
    <name type="scientific">Motiliproteus coralliicola</name>
    <dbReference type="NCBI Taxonomy" id="2283196"/>
    <lineage>
        <taxon>Bacteria</taxon>
        <taxon>Pseudomonadati</taxon>
        <taxon>Pseudomonadota</taxon>
        <taxon>Gammaproteobacteria</taxon>
        <taxon>Oceanospirillales</taxon>
        <taxon>Oceanospirillaceae</taxon>
        <taxon>Motiliproteus</taxon>
    </lineage>
</organism>
<reference evidence="1 2" key="1">
    <citation type="submission" date="2018-07" db="EMBL/GenBank/DDBJ databases">
        <title>Motiliproteus coralliicola sp. nov., a bacterium isolated from Coral.</title>
        <authorList>
            <person name="Wang G."/>
        </authorList>
    </citation>
    <scope>NUCLEOTIDE SEQUENCE [LARGE SCALE GENOMIC DNA]</scope>
    <source>
        <strain evidence="1 2">C34</strain>
    </source>
</reference>
<sequence length="297" mass="33686">MDKLEILWTPQGTNLPSLGARSLTDISDGDTPNIRMPIRMLSIDTPETTARSDNGAAKIDAQFQQLADWIQTGQAPVSDSFAHYILPKLADIDAGTLQFRQGKQAGEHYQQLIDQRLTKPSGSKRKLFVRSPEPPFDGYGRLLAYVSPSYSTREIATLSRTQRATFNLNMVESGWAAPFILFPNIPGELDLPLFVEQALAAKNASRGQYQQPLSMPGYEYRMCEKLYSITKKLVNGERLSEARRHSWRSRYCADMRDRRLYGPTEYMQIPEPYRLWIWPVDLQLSISRLNLIPLSGG</sequence>